<keyword evidence="1" id="KW-0472">Membrane</keyword>
<keyword evidence="3" id="KW-1185">Reference proteome</keyword>
<dbReference type="EMBL" id="LRVM01000004">
    <property type="protein sequence ID" value="KXL52957.1"/>
    <property type="molecule type" value="Genomic_DNA"/>
</dbReference>
<evidence type="ECO:0000313" key="2">
    <source>
        <dbReference type="EMBL" id="KXL52957.1"/>
    </source>
</evidence>
<feature type="transmembrane region" description="Helical" evidence="1">
    <location>
        <begin position="189"/>
        <end position="207"/>
    </location>
</feature>
<comment type="caution">
    <text evidence="2">The sequence shown here is derived from an EMBL/GenBank/DDBJ whole genome shotgun (WGS) entry which is preliminary data.</text>
</comment>
<sequence length="412" mass="47308">MNQTCIKIFSFGPEDYHKMENFLNKMLQQGWRLRWCKGPLAGFERTENKDLHYIVDPYAVSSILNFRKFPKHRLNEYMENGWYAIGKSKGCYIFSSDNPNPEIPALEEGLPESVKKTSLITSLVFVALLTIVLIKLFTTPAILYCILLTDIYIVLTGVILFLIFYHIVNAIFLKKDRINSICIHSKRNLIHDVMIFSFFILAIFLQARNQSSMLSYLLLPILVVAIGSIILVTVSKGTKTSQENNKKLIPVICIMGLILIILIPLSVHRLQENSFINGKKRADQLLTESYLLPVAHLNDFVTVTGFKNAIKENNSILGNNTLYAEEFQDLSVFTNRTKMKSKILAKPIFNYLFFQTQKEQNDYFKQNNFNGITYYSLEKTNTILYQVDNIVYLCTPPSGVTKQQVVELLLSY</sequence>
<name>A0A136WES1_9FIRM</name>
<keyword evidence="1" id="KW-0812">Transmembrane</keyword>
<dbReference type="Pfam" id="PF11193">
    <property type="entry name" value="DUF2812"/>
    <property type="match status" value="1"/>
</dbReference>
<dbReference type="STRING" id="36847.CLNEO_14990"/>
<gene>
    <name evidence="2" type="ORF">CLNEO_14990</name>
</gene>
<evidence type="ECO:0000313" key="3">
    <source>
        <dbReference type="Proteomes" id="UP000070539"/>
    </source>
</evidence>
<accession>A0A136WES1</accession>
<feature type="transmembrane region" description="Helical" evidence="1">
    <location>
        <begin position="117"/>
        <end position="135"/>
    </location>
</feature>
<organism evidence="2 3">
    <name type="scientific">Anaerotignum neopropionicum</name>
    <dbReference type="NCBI Taxonomy" id="36847"/>
    <lineage>
        <taxon>Bacteria</taxon>
        <taxon>Bacillati</taxon>
        <taxon>Bacillota</taxon>
        <taxon>Clostridia</taxon>
        <taxon>Lachnospirales</taxon>
        <taxon>Anaerotignaceae</taxon>
        <taxon>Anaerotignum</taxon>
    </lineage>
</organism>
<protein>
    <recommendedName>
        <fullName evidence="4">DUF2812 domain-containing protein</fullName>
    </recommendedName>
</protein>
<dbReference type="AlphaFoldDB" id="A0A136WES1"/>
<reference evidence="2 3" key="1">
    <citation type="submission" date="2016-01" db="EMBL/GenBank/DDBJ databases">
        <title>Genome sequence of Clostridium neopropionicum X4, DSM-3847.</title>
        <authorList>
            <person name="Poehlein A."/>
            <person name="Beck M.H."/>
            <person name="Bengelsdorf F.R."/>
            <person name="Daniel R."/>
            <person name="Duerre P."/>
        </authorList>
    </citation>
    <scope>NUCLEOTIDE SEQUENCE [LARGE SCALE GENOMIC DNA]</scope>
    <source>
        <strain evidence="2 3">DSM-3847</strain>
    </source>
</reference>
<feature type="transmembrane region" description="Helical" evidence="1">
    <location>
        <begin position="141"/>
        <end position="168"/>
    </location>
</feature>
<proteinExistence type="predicted"/>
<dbReference type="Proteomes" id="UP000070539">
    <property type="component" value="Unassembled WGS sequence"/>
</dbReference>
<feature type="transmembrane region" description="Helical" evidence="1">
    <location>
        <begin position="247"/>
        <end position="267"/>
    </location>
</feature>
<feature type="transmembrane region" description="Helical" evidence="1">
    <location>
        <begin position="213"/>
        <end position="235"/>
    </location>
</feature>
<dbReference type="InterPro" id="IPR021359">
    <property type="entry name" value="DUF2812"/>
</dbReference>
<evidence type="ECO:0008006" key="4">
    <source>
        <dbReference type="Google" id="ProtNLM"/>
    </source>
</evidence>
<evidence type="ECO:0000256" key="1">
    <source>
        <dbReference type="SAM" id="Phobius"/>
    </source>
</evidence>
<keyword evidence="1" id="KW-1133">Transmembrane helix</keyword>